<organism evidence="3 4">
    <name type="scientific">Clostridium acidisoli DSM 12555</name>
    <dbReference type="NCBI Taxonomy" id="1121291"/>
    <lineage>
        <taxon>Bacteria</taxon>
        <taxon>Bacillati</taxon>
        <taxon>Bacillota</taxon>
        <taxon>Clostridia</taxon>
        <taxon>Eubacteriales</taxon>
        <taxon>Clostridiaceae</taxon>
        <taxon>Clostridium</taxon>
    </lineage>
</organism>
<feature type="domain" description="Glycogen debranching enzyme C-terminal" evidence="1">
    <location>
        <begin position="280"/>
        <end position="641"/>
    </location>
</feature>
<dbReference type="RefSeq" id="WP_084116177.1">
    <property type="nucleotide sequence ID" value="NZ_FWXH01000008.1"/>
</dbReference>
<dbReference type="InterPro" id="IPR006451">
    <property type="entry name" value="Glycogen_debranch_arc"/>
</dbReference>
<dbReference type="FunFam" id="1.50.10.10:FF:000073">
    <property type="entry name" value="Glycogen debranching enzyme, hypothetical (TreX-like)"/>
    <property type="match status" value="1"/>
</dbReference>
<evidence type="ECO:0000259" key="1">
    <source>
        <dbReference type="Pfam" id="PF06202"/>
    </source>
</evidence>
<dbReference type="PANTHER" id="PTHR10569:SF2">
    <property type="entry name" value="GLYCOGEN DEBRANCHING ENZYME"/>
    <property type="match status" value="1"/>
</dbReference>
<dbReference type="InterPro" id="IPR032790">
    <property type="entry name" value="GDE_C"/>
</dbReference>
<dbReference type="Proteomes" id="UP000192468">
    <property type="component" value="Unassembled WGS sequence"/>
</dbReference>
<accession>A0A1W1XMI2</accession>
<dbReference type="GO" id="GO:0004135">
    <property type="term" value="F:amylo-alpha-1,6-glucosidase activity"/>
    <property type="evidence" value="ECO:0007669"/>
    <property type="project" value="InterPro"/>
</dbReference>
<dbReference type="PANTHER" id="PTHR10569">
    <property type="entry name" value="GLYCOGEN DEBRANCHING ENZYME"/>
    <property type="match status" value="1"/>
</dbReference>
<dbReference type="InterPro" id="IPR012341">
    <property type="entry name" value="6hp_glycosidase-like_sf"/>
</dbReference>
<dbReference type="GO" id="GO:0005980">
    <property type="term" value="P:glycogen catabolic process"/>
    <property type="evidence" value="ECO:0007669"/>
    <property type="project" value="InterPro"/>
</dbReference>
<gene>
    <name evidence="3" type="ORF">SAMN02745134_02351</name>
</gene>
<dbReference type="InterPro" id="IPR008928">
    <property type="entry name" value="6-hairpin_glycosidase_sf"/>
</dbReference>
<dbReference type="EMBL" id="FWXH01000008">
    <property type="protein sequence ID" value="SMC25082.1"/>
    <property type="molecule type" value="Genomic_DNA"/>
</dbReference>
<dbReference type="Pfam" id="PF12439">
    <property type="entry name" value="GDE_N"/>
    <property type="match status" value="1"/>
</dbReference>
<dbReference type="GO" id="GO:0004134">
    <property type="term" value="F:4-alpha-glucanotransferase activity"/>
    <property type="evidence" value="ECO:0007669"/>
    <property type="project" value="InterPro"/>
</dbReference>
<reference evidence="3 4" key="1">
    <citation type="submission" date="2017-04" db="EMBL/GenBank/DDBJ databases">
        <authorList>
            <person name="Afonso C.L."/>
            <person name="Miller P.J."/>
            <person name="Scott M.A."/>
            <person name="Spackman E."/>
            <person name="Goraichik I."/>
            <person name="Dimitrov K.M."/>
            <person name="Suarez D.L."/>
            <person name="Swayne D.E."/>
        </authorList>
    </citation>
    <scope>NUCLEOTIDE SEQUENCE [LARGE SCALE GENOMIC DNA]</scope>
    <source>
        <strain evidence="3 4">DSM 12555</strain>
    </source>
</reference>
<dbReference type="InterPro" id="IPR010401">
    <property type="entry name" value="AGL/Gdb1"/>
</dbReference>
<feature type="domain" description="Glycogen debranching enzyme bacterial and archaeal type N-terminal" evidence="2">
    <location>
        <begin position="17"/>
        <end position="233"/>
    </location>
</feature>
<dbReference type="NCBIfam" id="TIGR01561">
    <property type="entry name" value="gde_arch"/>
    <property type="match status" value="1"/>
</dbReference>
<evidence type="ECO:0000259" key="2">
    <source>
        <dbReference type="Pfam" id="PF12439"/>
    </source>
</evidence>
<dbReference type="AlphaFoldDB" id="A0A1W1XMI2"/>
<sequence>MKINKRGLTDFYKATSKEYLLTNGLGGFSAASICGCNINKYNALLVAALVPPINRRVLLSKLDETIYIEDKEYKIYTNQYGPKKFENGFVFQQDFEYDYFPRFKYILGGIIIEKKITMVYGENKTVISYSIKNIDKPAKVSIGVLVNNRDCHEITKMYDFQCYQKTNKNGTNIKFDINDTQIFIQSDKALYSEKEKWSESFYYTEEKERGFEASEYNFKAGIFEISLEPMEKVNFTIVASTNKIENTDGESYFINEFNRKNELIKKIPNCDEKMKILTLSCDQFIVKRQSTKSSTVIAGYPWFTDWGRDTMIAFTGLTLVTRRYEDAKEILLTFSKYIKNGLVPNMFPDNGEEPLYNTVDASLWYFISVYNYIKYTGDYDFVKENIFMHLTDILKCYINGTDFNIGMDKKDCLLTAGNKDTQITWMDVKIGNFAVTPRHGKAVEINALWYNAICIYVELCKRFNIECKIYESIKNNISNNFLKQFWNESKCYLYDYINDKEVNDDIRPNAIIAISLPFEIVPKKFAVKIINNVFEKLYTIYGLRSLNKENPKYKGEYIGNSEMRDLSYHQGQVWTWLMGPFISAVNKYYTDKEFTRNIFELFYQQIEDKCVQNVSEILDGNYPHRPRGCFAQAWSVGEMLRVYYEDVKI</sequence>
<proteinExistence type="predicted"/>
<dbReference type="STRING" id="1121291.SAMN02745134_02351"/>
<dbReference type="Gene3D" id="1.50.10.10">
    <property type="match status" value="1"/>
</dbReference>
<protein>
    <submittedName>
        <fullName evidence="3">Glycogen debranching enzyme, putative</fullName>
    </submittedName>
</protein>
<name>A0A1W1XMI2_9CLOT</name>
<dbReference type="SUPFAM" id="SSF48208">
    <property type="entry name" value="Six-hairpin glycosidases"/>
    <property type="match status" value="1"/>
</dbReference>
<dbReference type="Pfam" id="PF06202">
    <property type="entry name" value="GDE_C"/>
    <property type="match status" value="1"/>
</dbReference>
<keyword evidence="4" id="KW-1185">Reference proteome</keyword>
<dbReference type="InterPro" id="IPR024742">
    <property type="entry name" value="Glycogen_debranch_N"/>
</dbReference>
<evidence type="ECO:0000313" key="4">
    <source>
        <dbReference type="Proteomes" id="UP000192468"/>
    </source>
</evidence>
<dbReference type="OrthoDB" id="9761875at2"/>
<evidence type="ECO:0000313" key="3">
    <source>
        <dbReference type="EMBL" id="SMC25082.1"/>
    </source>
</evidence>